<evidence type="ECO:0000256" key="12">
    <source>
        <dbReference type="PROSITE-ProRule" id="PRU00221"/>
    </source>
</evidence>
<evidence type="ECO:0000256" key="7">
    <source>
        <dbReference type="ARBA" id="ARBA00023015"/>
    </source>
</evidence>
<dbReference type="Gene3D" id="2.130.10.10">
    <property type="entry name" value="YVTN repeat-like/Quinoprotein amine dehydrogenase"/>
    <property type="match status" value="1"/>
</dbReference>
<organism evidence="14 15">
    <name type="scientific">Parascaris univalens</name>
    <name type="common">Nematode worm</name>
    <dbReference type="NCBI Taxonomy" id="6257"/>
    <lineage>
        <taxon>Eukaryota</taxon>
        <taxon>Metazoa</taxon>
        <taxon>Ecdysozoa</taxon>
        <taxon>Nematoda</taxon>
        <taxon>Chromadorea</taxon>
        <taxon>Rhabditida</taxon>
        <taxon>Spirurina</taxon>
        <taxon>Ascaridomorpha</taxon>
        <taxon>Ascaridoidea</taxon>
        <taxon>Ascarididae</taxon>
        <taxon>Parascaris</taxon>
    </lineage>
</organism>
<keyword evidence="5" id="KW-0833">Ubl conjugation pathway</keyword>
<dbReference type="FunFam" id="2.130.10.10:FF:002234">
    <property type="entry name" value="F-box-like/WD repeat-containing protein TBL1XR1"/>
    <property type="match status" value="1"/>
</dbReference>
<keyword evidence="3 12" id="KW-0853">WD repeat</keyword>
<dbReference type="InterPro" id="IPR045183">
    <property type="entry name" value="Ebi-like"/>
</dbReference>
<dbReference type="InterPro" id="IPR006594">
    <property type="entry name" value="LisH"/>
</dbReference>
<evidence type="ECO:0000256" key="11">
    <source>
        <dbReference type="ARBA" id="ARBA00025741"/>
    </source>
</evidence>
<dbReference type="FunFam" id="1.20.960.30:FF:000001">
    <property type="entry name" value="F-box-like/WD repeat-containing protein TBL1XR1"/>
    <property type="match status" value="1"/>
</dbReference>
<evidence type="ECO:0000256" key="4">
    <source>
        <dbReference type="ARBA" id="ARBA00022737"/>
    </source>
</evidence>
<dbReference type="PROSITE" id="PS00678">
    <property type="entry name" value="WD_REPEATS_1"/>
    <property type="match status" value="2"/>
</dbReference>
<feature type="repeat" description="WD" evidence="12">
    <location>
        <begin position="502"/>
        <end position="543"/>
    </location>
</feature>
<dbReference type="GO" id="GO:0003714">
    <property type="term" value="F:transcription corepressor activity"/>
    <property type="evidence" value="ECO:0007669"/>
    <property type="project" value="InterPro"/>
</dbReference>
<protein>
    <submittedName>
        <fullName evidence="15">Anaphase-promoting complex subunit 4-like WD40 domain-containing protein</fullName>
    </submittedName>
</protein>
<reference evidence="15" key="1">
    <citation type="submission" date="2022-11" db="UniProtKB">
        <authorList>
            <consortium name="WormBaseParasite"/>
        </authorList>
    </citation>
    <scope>IDENTIFICATION</scope>
</reference>
<evidence type="ECO:0000256" key="13">
    <source>
        <dbReference type="SAM" id="MobiDB-lite"/>
    </source>
</evidence>
<feature type="repeat" description="WD" evidence="12">
    <location>
        <begin position="419"/>
        <end position="451"/>
    </location>
</feature>
<dbReference type="PROSITE" id="PS50082">
    <property type="entry name" value="WD_REPEATS_2"/>
    <property type="match status" value="6"/>
</dbReference>
<keyword evidence="14" id="KW-1185">Reference proteome</keyword>
<dbReference type="Pfam" id="PF08513">
    <property type="entry name" value="LisH"/>
    <property type="match status" value="1"/>
</dbReference>
<evidence type="ECO:0000256" key="2">
    <source>
        <dbReference type="ARBA" id="ARBA00022491"/>
    </source>
</evidence>
<name>A0A915B143_PARUN</name>
<dbReference type="SMART" id="SM00667">
    <property type="entry name" value="LisH"/>
    <property type="match status" value="1"/>
</dbReference>
<evidence type="ECO:0000256" key="8">
    <source>
        <dbReference type="ARBA" id="ARBA00023159"/>
    </source>
</evidence>
<evidence type="ECO:0000256" key="1">
    <source>
        <dbReference type="ARBA" id="ARBA00004123"/>
    </source>
</evidence>
<evidence type="ECO:0000256" key="6">
    <source>
        <dbReference type="ARBA" id="ARBA00022853"/>
    </source>
</evidence>
<evidence type="ECO:0000313" key="15">
    <source>
        <dbReference type="WBParaSite" id="PgR021_g039_t01"/>
    </source>
</evidence>
<dbReference type="Pfam" id="PF00400">
    <property type="entry name" value="WD40"/>
    <property type="match status" value="6"/>
</dbReference>
<evidence type="ECO:0000313" key="14">
    <source>
        <dbReference type="Proteomes" id="UP000887569"/>
    </source>
</evidence>
<dbReference type="PANTHER" id="PTHR22846">
    <property type="entry name" value="WD40 REPEAT PROTEIN"/>
    <property type="match status" value="1"/>
</dbReference>
<dbReference type="SUPFAM" id="SSF50978">
    <property type="entry name" value="WD40 repeat-like"/>
    <property type="match status" value="1"/>
</dbReference>
<keyword evidence="6" id="KW-0156">Chromatin regulator</keyword>
<proteinExistence type="inferred from homology"/>
<keyword evidence="9" id="KW-0804">Transcription</keyword>
<dbReference type="GO" id="GO:0006325">
    <property type="term" value="P:chromatin organization"/>
    <property type="evidence" value="ECO:0007669"/>
    <property type="project" value="UniProtKB-KW"/>
</dbReference>
<dbReference type="PROSITE" id="PS50896">
    <property type="entry name" value="LISH"/>
    <property type="match status" value="1"/>
</dbReference>
<dbReference type="InterPro" id="IPR020472">
    <property type="entry name" value="WD40_PAC1"/>
</dbReference>
<evidence type="ECO:0000256" key="3">
    <source>
        <dbReference type="ARBA" id="ARBA00022574"/>
    </source>
</evidence>
<keyword evidence="4" id="KW-0677">Repeat</keyword>
<keyword evidence="10" id="KW-0539">Nucleus</keyword>
<dbReference type="SMART" id="SM00320">
    <property type="entry name" value="WD40"/>
    <property type="match status" value="8"/>
</dbReference>
<dbReference type="GO" id="GO:0000118">
    <property type="term" value="C:histone deacetylase complex"/>
    <property type="evidence" value="ECO:0007669"/>
    <property type="project" value="TreeGrafter"/>
</dbReference>
<dbReference type="CDD" id="cd00200">
    <property type="entry name" value="WD40"/>
    <property type="match status" value="1"/>
</dbReference>
<feature type="repeat" description="WD" evidence="12">
    <location>
        <begin position="378"/>
        <end position="409"/>
    </location>
</feature>
<evidence type="ECO:0000256" key="10">
    <source>
        <dbReference type="ARBA" id="ARBA00023242"/>
    </source>
</evidence>
<dbReference type="PRINTS" id="PR00320">
    <property type="entry name" value="GPROTEINBRPT"/>
</dbReference>
<dbReference type="WBParaSite" id="PgR021_g039_t01">
    <property type="protein sequence ID" value="PgR021_g039_t01"/>
    <property type="gene ID" value="PgR021_g039"/>
</dbReference>
<feature type="compositionally biased region" description="Low complexity" evidence="13">
    <location>
        <begin position="156"/>
        <end position="170"/>
    </location>
</feature>
<comment type="subcellular location">
    <subcellularLocation>
        <location evidence="1">Nucleus</location>
    </subcellularLocation>
</comment>
<dbReference type="AlphaFoldDB" id="A0A915B143"/>
<feature type="repeat" description="WD" evidence="12">
    <location>
        <begin position="544"/>
        <end position="585"/>
    </location>
</feature>
<dbReference type="InterPro" id="IPR036322">
    <property type="entry name" value="WD40_repeat_dom_sf"/>
</dbReference>
<accession>A0A915B143</accession>
<keyword evidence="8" id="KW-0010">Activator</keyword>
<sequence>MSFSSDEINYVIYRYLHESGFEHSAYTFANESRVLESGVAGSDVPMGALVNIIQKGIFYTEAEVCAVPSTSTASDARTEKVLLENLSLLEAVLNEVPRHKIKEKLRDKPPTSSPTVKDEKQQLQQLRDREMRELHHEKQNGGGLKGRDRNTDVMISPPSTSSVVSSNSLPTTPLACSVTTGGTVVASTSGATLVNNNHQQQFYASSGAAAQHLQSTGVMNTTATAPHHFGKQVLAHFDRERECRDRILNGQVGKAKVAAAELRAAQANNGTVNGTPMEVDGVGVKHLNNGNSTLSSIQIENRPYEISRDKVRYLKGHESEVFICTWNPKNDLIASGSGDSTARIWNATGSELASTSSQSIEESSLVLKHCIQKDDKTIPPPNKDVTSLDWNCTGDLLATGCYDGYARVWATDGRLRYTLGAHKGPIFALKWNQRGDKILSAGVDKTTIVWDPIKGVQMQVFQFHTSSALDVDWMADDMFASCSTDMCIHVCRLGCEKPLKTFQGHTNEVNAVKYDSHSRLLASCSDDMTLKVWSMSSDTAIHDLMAHNKEIYTIRWSPIGYTLASASFDHTVRLWDVDRGQCLRTLTKHTEPVYSVGFSPDGKYVASGSFDRSVYIWDVLSGKLIQSYTGSLNDGGIFEVGWNSRGDKVGASASDGTVIILDVRHIKNRLL</sequence>
<evidence type="ECO:0000256" key="5">
    <source>
        <dbReference type="ARBA" id="ARBA00022786"/>
    </source>
</evidence>
<dbReference type="Gene3D" id="1.20.960.30">
    <property type="match status" value="1"/>
</dbReference>
<feature type="compositionally biased region" description="Basic and acidic residues" evidence="13">
    <location>
        <begin position="116"/>
        <end position="151"/>
    </location>
</feature>
<dbReference type="GO" id="GO:0045944">
    <property type="term" value="P:positive regulation of transcription by RNA polymerase II"/>
    <property type="evidence" value="ECO:0007669"/>
    <property type="project" value="UniProtKB-ARBA"/>
</dbReference>
<keyword evidence="7" id="KW-0805">Transcription regulation</keyword>
<dbReference type="GO" id="GO:0000976">
    <property type="term" value="F:transcription cis-regulatory region binding"/>
    <property type="evidence" value="ECO:0007669"/>
    <property type="project" value="UniProtKB-ARBA"/>
</dbReference>
<feature type="repeat" description="WD" evidence="12">
    <location>
        <begin position="314"/>
        <end position="355"/>
    </location>
</feature>
<dbReference type="Proteomes" id="UP000887569">
    <property type="component" value="Unplaced"/>
</dbReference>
<dbReference type="InterPro" id="IPR011044">
    <property type="entry name" value="Quino_amine_DH_bsu"/>
</dbReference>
<feature type="repeat" description="WD" evidence="12">
    <location>
        <begin position="586"/>
        <end position="627"/>
    </location>
</feature>
<dbReference type="InterPro" id="IPR001680">
    <property type="entry name" value="WD40_rpt"/>
</dbReference>
<dbReference type="PANTHER" id="PTHR22846:SF2">
    <property type="entry name" value="F-BOX-LIKE_WD REPEAT-CONTAINING PROTEIN EBI"/>
    <property type="match status" value="1"/>
</dbReference>
<comment type="similarity">
    <text evidence="11">Belongs to the WD repeat EBI family.</text>
</comment>
<keyword evidence="2" id="KW-0678">Repressor</keyword>
<dbReference type="InterPro" id="IPR015943">
    <property type="entry name" value="WD40/YVTN_repeat-like_dom_sf"/>
</dbReference>
<feature type="region of interest" description="Disordered" evidence="13">
    <location>
        <begin position="100"/>
        <end position="170"/>
    </location>
</feature>
<dbReference type="PROSITE" id="PS50294">
    <property type="entry name" value="WD_REPEATS_REGION"/>
    <property type="match status" value="5"/>
</dbReference>
<evidence type="ECO:0000256" key="9">
    <source>
        <dbReference type="ARBA" id="ARBA00023163"/>
    </source>
</evidence>
<dbReference type="InterPro" id="IPR019775">
    <property type="entry name" value="WD40_repeat_CS"/>
</dbReference>
<dbReference type="SUPFAM" id="SSF50969">
    <property type="entry name" value="YVTN repeat-like/Quinoprotein amine dehydrogenase"/>
    <property type="match status" value="1"/>
</dbReference>